<protein>
    <submittedName>
        <fullName evidence="3">Alpha/beta hydrolase</fullName>
    </submittedName>
</protein>
<dbReference type="PANTHER" id="PTHR48081:SF33">
    <property type="entry name" value="KYNURENINE FORMAMIDASE"/>
    <property type="match status" value="1"/>
</dbReference>
<name>A0A4Z0W7J7_9GAMM</name>
<dbReference type="Pfam" id="PF20434">
    <property type="entry name" value="BD-FAE"/>
    <property type="match status" value="1"/>
</dbReference>
<dbReference type="InterPro" id="IPR050300">
    <property type="entry name" value="GDXG_lipolytic_enzyme"/>
</dbReference>
<dbReference type="Proteomes" id="UP000297475">
    <property type="component" value="Unassembled WGS sequence"/>
</dbReference>
<feature type="domain" description="BD-FAE-like" evidence="2">
    <location>
        <begin position="73"/>
        <end position="167"/>
    </location>
</feature>
<dbReference type="OrthoDB" id="9771666at2"/>
<evidence type="ECO:0000313" key="3">
    <source>
        <dbReference type="EMBL" id="TGG93357.1"/>
    </source>
</evidence>
<evidence type="ECO:0000259" key="2">
    <source>
        <dbReference type="Pfam" id="PF20434"/>
    </source>
</evidence>
<keyword evidence="4" id="KW-1185">Reference proteome</keyword>
<dbReference type="SUPFAM" id="SSF53474">
    <property type="entry name" value="alpha/beta-Hydrolases"/>
    <property type="match status" value="1"/>
</dbReference>
<keyword evidence="1 3" id="KW-0378">Hydrolase</keyword>
<dbReference type="PANTHER" id="PTHR48081">
    <property type="entry name" value="AB HYDROLASE SUPERFAMILY PROTEIN C4A8.06C"/>
    <property type="match status" value="1"/>
</dbReference>
<reference evidence="3 4" key="1">
    <citation type="submission" date="2019-04" db="EMBL/GenBank/DDBJ databases">
        <title>Natronospirillum operosus gen. nov., sp. nov., a haloalkaliphilic satellite isolated from decaying biomass of laboratory culture of cyanobacterium Geitlerinema sp. and proposal of Natronospirillaceae fam. nov. and Saccharospirillaceae fam. nov.</title>
        <authorList>
            <person name="Kevbrin V."/>
            <person name="Boltyanskaya Y."/>
            <person name="Koziaeva V."/>
            <person name="Grouzdev D.S."/>
            <person name="Park M."/>
            <person name="Cho J."/>
        </authorList>
    </citation>
    <scope>NUCLEOTIDE SEQUENCE [LARGE SCALE GENOMIC DNA]</scope>
    <source>
        <strain evidence="3 4">G-116</strain>
    </source>
</reference>
<dbReference type="InterPro" id="IPR049492">
    <property type="entry name" value="BD-FAE-like_dom"/>
</dbReference>
<evidence type="ECO:0000313" key="4">
    <source>
        <dbReference type="Proteomes" id="UP000297475"/>
    </source>
</evidence>
<evidence type="ECO:0000256" key="1">
    <source>
        <dbReference type="ARBA" id="ARBA00022801"/>
    </source>
</evidence>
<dbReference type="AlphaFoldDB" id="A0A4Z0W7J7"/>
<organism evidence="3 4">
    <name type="scientific">Natronospirillum operosum</name>
    <dbReference type="NCBI Taxonomy" id="2759953"/>
    <lineage>
        <taxon>Bacteria</taxon>
        <taxon>Pseudomonadati</taxon>
        <taxon>Pseudomonadota</taxon>
        <taxon>Gammaproteobacteria</taxon>
        <taxon>Oceanospirillales</taxon>
        <taxon>Natronospirillaceae</taxon>
        <taxon>Natronospirillum</taxon>
    </lineage>
</organism>
<sequence>MHIAEYPLYRDFTTQEAIDAAYNPSHGRSDSAAILQAFTNRSAQARAQLECRPDLKFGPTVDETLDFFPAEGQHSDSRPLHVFIHGGYWRSLSSKDFSYMAQGLAQAGVNVAVINYALCPKVTLGEIVRQCRAALAWLYQSAPELGFDRRNITVSGHSAGGHLLGMLLATDWAADYALPADLIRGGIAISGLFDLGPFPWSWLQPKLQLTGRDVRELSPLFQPVQVNCPVLAAVGEQESDEFHRQSQAWVEHLVAAFPEQSIEYLSVPARDHFSIIDDLAAGEGPLMAAVRRQIGG</sequence>
<dbReference type="RefSeq" id="WP_135483066.1">
    <property type="nucleotide sequence ID" value="NZ_SRMF01000003.1"/>
</dbReference>
<comment type="caution">
    <text evidence="3">The sequence shown here is derived from an EMBL/GenBank/DDBJ whole genome shotgun (WGS) entry which is preliminary data.</text>
</comment>
<accession>A0A4Z0W7J7</accession>
<dbReference type="GO" id="GO:0016787">
    <property type="term" value="F:hydrolase activity"/>
    <property type="evidence" value="ECO:0007669"/>
    <property type="project" value="UniProtKB-KW"/>
</dbReference>
<dbReference type="EMBL" id="SRMF01000003">
    <property type="protein sequence ID" value="TGG93357.1"/>
    <property type="molecule type" value="Genomic_DNA"/>
</dbReference>
<dbReference type="Gene3D" id="3.40.50.1820">
    <property type="entry name" value="alpha/beta hydrolase"/>
    <property type="match status" value="1"/>
</dbReference>
<proteinExistence type="predicted"/>
<dbReference type="InterPro" id="IPR029058">
    <property type="entry name" value="AB_hydrolase_fold"/>
</dbReference>
<gene>
    <name evidence="3" type="ORF">E4656_09900</name>
</gene>